<comment type="caution">
    <text evidence="1">The sequence shown here is derived from an EMBL/GenBank/DDBJ whole genome shotgun (WGS) entry which is preliminary data.</text>
</comment>
<accession>A0A4C1STY6</accession>
<evidence type="ECO:0000313" key="2">
    <source>
        <dbReference type="Proteomes" id="UP000299102"/>
    </source>
</evidence>
<sequence>MTSQMAQALTGHGRFTQYLFSFKLRDPLHCPSDPAKIQDVLHVLEECDMFLREREAEIKVQITRRQFSEIIEDKARTHASLAVRVFYARESTELGASHT</sequence>
<dbReference type="OrthoDB" id="411823at2759"/>
<keyword evidence="2" id="KW-1185">Reference proteome</keyword>
<proteinExistence type="predicted"/>
<name>A0A4C1STY6_EUMVA</name>
<organism evidence="1 2">
    <name type="scientific">Eumeta variegata</name>
    <name type="common">Bagworm moth</name>
    <name type="synonym">Eumeta japonica</name>
    <dbReference type="NCBI Taxonomy" id="151549"/>
    <lineage>
        <taxon>Eukaryota</taxon>
        <taxon>Metazoa</taxon>
        <taxon>Ecdysozoa</taxon>
        <taxon>Arthropoda</taxon>
        <taxon>Hexapoda</taxon>
        <taxon>Insecta</taxon>
        <taxon>Pterygota</taxon>
        <taxon>Neoptera</taxon>
        <taxon>Endopterygota</taxon>
        <taxon>Lepidoptera</taxon>
        <taxon>Glossata</taxon>
        <taxon>Ditrysia</taxon>
        <taxon>Tineoidea</taxon>
        <taxon>Psychidae</taxon>
        <taxon>Oiketicinae</taxon>
        <taxon>Eumeta</taxon>
    </lineage>
</organism>
<gene>
    <name evidence="1" type="ORF">EVAR_5037_1</name>
</gene>
<dbReference type="Proteomes" id="UP000299102">
    <property type="component" value="Unassembled WGS sequence"/>
</dbReference>
<reference evidence="1 2" key="1">
    <citation type="journal article" date="2019" name="Commun. Biol.">
        <title>The bagworm genome reveals a unique fibroin gene that provides high tensile strength.</title>
        <authorList>
            <person name="Kono N."/>
            <person name="Nakamura H."/>
            <person name="Ohtoshi R."/>
            <person name="Tomita M."/>
            <person name="Numata K."/>
            <person name="Arakawa K."/>
        </authorList>
    </citation>
    <scope>NUCLEOTIDE SEQUENCE [LARGE SCALE GENOMIC DNA]</scope>
</reference>
<dbReference type="EMBL" id="BGZK01000019">
    <property type="protein sequence ID" value="GBP05693.1"/>
    <property type="molecule type" value="Genomic_DNA"/>
</dbReference>
<evidence type="ECO:0000313" key="1">
    <source>
        <dbReference type="EMBL" id="GBP05693.1"/>
    </source>
</evidence>
<dbReference type="AlphaFoldDB" id="A0A4C1STY6"/>
<protein>
    <submittedName>
        <fullName evidence="1">Uncharacterized protein</fullName>
    </submittedName>
</protein>